<dbReference type="GO" id="GO:0006644">
    <property type="term" value="P:phospholipid metabolic process"/>
    <property type="evidence" value="ECO:0007669"/>
    <property type="project" value="TreeGrafter"/>
</dbReference>
<keyword evidence="1" id="KW-0812">Transmembrane</keyword>
<comment type="caution">
    <text evidence="3">The sequence shown here is derived from an EMBL/GenBank/DDBJ whole genome shotgun (WGS) entry which is preliminary data.</text>
</comment>
<feature type="transmembrane region" description="Helical" evidence="1">
    <location>
        <begin position="5"/>
        <end position="23"/>
    </location>
</feature>
<dbReference type="SUPFAM" id="SSF51695">
    <property type="entry name" value="PLC-like phosphodiesterases"/>
    <property type="match status" value="1"/>
</dbReference>
<dbReference type="STRING" id="6832.A0A553PPV4"/>
<protein>
    <recommendedName>
        <fullName evidence="2">GP-PDE domain-containing protein</fullName>
    </recommendedName>
</protein>
<dbReference type="GO" id="GO:0006580">
    <property type="term" value="P:ethanolamine metabolic process"/>
    <property type="evidence" value="ECO:0007669"/>
    <property type="project" value="TreeGrafter"/>
</dbReference>
<dbReference type="CDD" id="cd08573">
    <property type="entry name" value="GDPD_GDE1"/>
    <property type="match status" value="1"/>
</dbReference>
<gene>
    <name evidence="3" type="ORF">TCAL_05980</name>
</gene>
<dbReference type="Gene3D" id="3.20.20.190">
    <property type="entry name" value="Phosphatidylinositol (PI) phosphodiesterase"/>
    <property type="match status" value="1"/>
</dbReference>
<dbReference type="GO" id="GO:0008889">
    <property type="term" value="F:glycerophosphodiester phosphodiesterase activity"/>
    <property type="evidence" value="ECO:0007669"/>
    <property type="project" value="TreeGrafter"/>
</dbReference>
<dbReference type="GO" id="GO:0070291">
    <property type="term" value="P:N-acylethanolamine metabolic process"/>
    <property type="evidence" value="ECO:0007669"/>
    <property type="project" value="TreeGrafter"/>
</dbReference>
<evidence type="ECO:0000259" key="2">
    <source>
        <dbReference type="PROSITE" id="PS51704"/>
    </source>
</evidence>
<proteinExistence type="predicted"/>
<evidence type="ECO:0000313" key="3">
    <source>
        <dbReference type="EMBL" id="TRY79705.1"/>
    </source>
</evidence>
<dbReference type="PANTHER" id="PTHR46320:SF1">
    <property type="entry name" value="GLYCEROPHOSPHODIESTER PHOSPHODIESTERASE 1"/>
    <property type="match status" value="1"/>
</dbReference>
<accession>A0A553PPV4</accession>
<dbReference type="InterPro" id="IPR030395">
    <property type="entry name" value="GP_PDE_dom"/>
</dbReference>
<dbReference type="AlphaFoldDB" id="A0A553PPV4"/>
<keyword evidence="4" id="KW-1185">Reference proteome</keyword>
<organism evidence="3 4">
    <name type="scientific">Tigriopus californicus</name>
    <name type="common">Marine copepod</name>
    <dbReference type="NCBI Taxonomy" id="6832"/>
    <lineage>
        <taxon>Eukaryota</taxon>
        <taxon>Metazoa</taxon>
        <taxon>Ecdysozoa</taxon>
        <taxon>Arthropoda</taxon>
        <taxon>Crustacea</taxon>
        <taxon>Multicrustacea</taxon>
        <taxon>Hexanauplia</taxon>
        <taxon>Copepoda</taxon>
        <taxon>Harpacticoida</taxon>
        <taxon>Harpacticidae</taxon>
        <taxon>Tigriopus</taxon>
    </lineage>
</organism>
<keyword evidence="1" id="KW-0472">Membrane</keyword>
<dbReference type="PROSITE" id="PS51704">
    <property type="entry name" value="GP_PDE"/>
    <property type="match status" value="1"/>
</dbReference>
<dbReference type="GO" id="GO:0005886">
    <property type="term" value="C:plasma membrane"/>
    <property type="evidence" value="ECO:0007669"/>
    <property type="project" value="TreeGrafter"/>
</dbReference>
<evidence type="ECO:0000256" key="1">
    <source>
        <dbReference type="SAM" id="Phobius"/>
    </source>
</evidence>
<dbReference type="PANTHER" id="PTHR46320">
    <property type="entry name" value="GLYCEROPHOSPHODIESTER PHOSPHODIESTERASE 1"/>
    <property type="match status" value="1"/>
</dbReference>
<evidence type="ECO:0000313" key="4">
    <source>
        <dbReference type="Proteomes" id="UP000318571"/>
    </source>
</evidence>
<dbReference type="EMBL" id="VCGU01000002">
    <property type="protein sequence ID" value="TRY79705.1"/>
    <property type="molecule type" value="Genomic_DNA"/>
</dbReference>
<dbReference type="Pfam" id="PF03009">
    <property type="entry name" value="GDPD"/>
    <property type="match status" value="1"/>
</dbReference>
<dbReference type="PROSITE" id="PS50007">
    <property type="entry name" value="PIPLC_X_DOMAIN"/>
    <property type="match status" value="1"/>
</dbReference>
<dbReference type="OMA" id="KHHWMTL"/>
<reference evidence="3 4" key="1">
    <citation type="journal article" date="2018" name="Nat. Ecol. Evol.">
        <title>Genomic signatures of mitonuclear coevolution across populations of Tigriopus californicus.</title>
        <authorList>
            <person name="Barreto F.S."/>
            <person name="Watson E.T."/>
            <person name="Lima T.G."/>
            <person name="Willett C.S."/>
            <person name="Edmands S."/>
            <person name="Li W."/>
            <person name="Burton R.S."/>
        </authorList>
    </citation>
    <scope>NUCLEOTIDE SEQUENCE [LARGE SCALE GENOMIC DNA]</scope>
    <source>
        <strain evidence="3 4">San Diego</strain>
    </source>
</reference>
<name>A0A553PPV4_TIGCA</name>
<sequence>MLALYLRSCLLAWASLYLGLAFLGGLTHVWVHAMGVGALLCLLSYFRLPPPDPESSHALLGLDPRNLDGSPAKAAGARLGLGVIAHRAAGEDAPENSLSAVRLAAEKGARCIEFDVAFTADGQAVVLHDDTVDRTTDGRGPIQNMTWEEAQRLDVAAHHVLKEAFSPERLPSVDAFVSECLALNLKMIMDLKSYREPEKTARFAIELFQRFPGLYSRMLVSSFFPHLIYLIRRQDPKIVGCLAWRPGFLAYQHYGPPLNGPRFDSPLQHYLARAGDVVLQWSVHEFLWYFLGLSAVAIEKNVLTPEYVQLWRERGVRILAWTVNNSLQKYYLENYLRVTIMSDSLDRIPIEEYIQTTQPDHERSPDSQ</sequence>
<feature type="domain" description="GP-PDE" evidence="2">
    <location>
        <begin position="81"/>
        <end position="352"/>
    </location>
</feature>
<dbReference type="Proteomes" id="UP000318571">
    <property type="component" value="Chromosome 6"/>
</dbReference>
<keyword evidence="1" id="KW-1133">Transmembrane helix</keyword>
<dbReference type="InterPro" id="IPR017946">
    <property type="entry name" value="PLC-like_Pdiesterase_TIM-brl"/>
</dbReference>